<dbReference type="EMBL" id="JBHSPH010000010">
    <property type="protein sequence ID" value="MFC5864543.1"/>
    <property type="molecule type" value="Genomic_DNA"/>
</dbReference>
<dbReference type="Pfam" id="PF19567">
    <property type="entry name" value="CpsB_CapC"/>
    <property type="match status" value="1"/>
</dbReference>
<keyword evidence="7" id="KW-1185">Reference proteome</keyword>
<proteinExistence type="inferred from homology"/>
<sequence length="283" mass="31678">MIDIHHHLIYGVDDGSPDIETSIAMAEVAASEGVTDIACTPHASDSYPYQAEVNAERMAEIQARLGDKIRLHLACDFHLNADNIQDALHNPLRYSIDGKGYLLVEFPEMAIPPQLGNALSRLQAAGYTNIITHPERNPIIVRHPQMLAEWIRKGCVVQVTASSLYGRFGNSAEAFANELLDRNWIHFLATDAHNLEWRPPHLKKAYDYVANRAGEETARRLCVDNPRAAIEGIKMPAQPEPVGLEEAQIKFNESVQSPQRRSSQEKSTDRDKKTGFFGRIFGR</sequence>
<evidence type="ECO:0000256" key="1">
    <source>
        <dbReference type="ARBA" id="ARBA00005750"/>
    </source>
</evidence>
<evidence type="ECO:0000313" key="7">
    <source>
        <dbReference type="Proteomes" id="UP001596091"/>
    </source>
</evidence>
<keyword evidence="3" id="KW-0378">Hydrolase</keyword>
<dbReference type="Proteomes" id="UP001596091">
    <property type="component" value="Unassembled WGS sequence"/>
</dbReference>
<feature type="compositionally biased region" description="Polar residues" evidence="5">
    <location>
        <begin position="252"/>
        <end position="261"/>
    </location>
</feature>
<evidence type="ECO:0000256" key="4">
    <source>
        <dbReference type="ARBA" id="ARBA00051722"/>
    </source>
</evidence>
<dbReference type="PANTHER" id="PTHR39181:SF1">
    <property type="entry name" value="TYROSINE-PROTEIN PHOSPHATASE YWQE"/>
    <property type="match status" value="1"/>
</dbReference>
<dbReference type="InterPro" id="IPR032466">
    <property type="entry name" value="Metal_Hydrolase"/>
</dbReference>
<gene>
    <name evidence="6" type="ORF">ACFPT7_19705</name>
</gene>
<comment type="similarity">
    <text evidence="1">Belongs to the metallo-dependent hydrolases superfamily. CpsB/CapC family.</text>
</comment>
<dbReference type="RefSeq" id="WP_263333014.1">
    <property type="nucleotide sequence ID" value="NZ_JAGSYH010000001.1"/>
</dbReference>
<feature type="compositionally biased region" description="Basic and acidic residues" evidence="5">
    <location>
        <begin position="262"/>
        <end position="274"/>
    </location>
</feature>
<dbReference type="PIRSF" id="PIRSF016557">
    <property type="entry name" value="Caps_synth_CpsB"/>
    <property type="match status" value="1"/>
</dbReference>
<evidence type="ECO:0000256" key="5">
    <source>
        <dbReference type="SAM" id="MobiDB-lite"/>
    </source>
</evidence>
<organism evidence="6 7">
    <name type="scientific">Acidicapsa dinghuensis</name>
    <dbReference type="NCBI Taxonomy" id="2218256"/>
    <lineage>
        <taxon>Bacteria</taxon>
        <taxon>Pseudomonadati</taxon>
        <taxon>Acidobacteriota</taxon>
        <taxon>Terriglobia</taxon>
        <taxon>Terriglobales</taxon>
        <taxon>Acidobacteriaceae</taxon>
        <taxon>Acidicapsa</taxon>
    </lineage>
</organism>
<comment type="catalytic activity">
    <reaction evidence="4">
        <text>O-phospho-L-tyrosyl-[protein] + H2O = L-tyrosyl-[protein] + phosphate</text>
        <dbReference type="Rhea" id="RHEA:10684"/>
        <dbReference type="Rhea" id="RHEA-COMP:10136"/>
        <dbReference type="Rhea" id="RHEA-COMP:20101"/>
        <dbReference type="ChEBI" id="CHEBI:15377"/>
        <dbReference type="ChEBI" id="CHEBI:43474"/>
        <dbReference type="ChEBI" id="CHEBI:46858"/>
        <dbReference type="ChEBI" id="CHEBI:61978"/>
        <dbReference type="EC" id="3.1.3.48"/>
    </reaction>
</comment>
<evidence type="ECO:0000256" key="2">
    <source>
        <dbReference type="ARBA" id="ARBA00013064"/>
    </source>
</evidence>
<dbReference type="Gene3D" id="3.20.20.140">
    <property type="entry name" value="Metal-dependent hydrolases"/>
    <property type="match status" value="1"/>
</dbReference>
<name>A0ABW1EKE0_9BACT</name>
<dbReference type="EC" id="3.1.3.48" evidence="2"/>
<evidence type="ECO:0000313" key="6">
    <source>
        <dbReference type="EMBL" id="MFC5864543.1"/>
    </source>
</evidence>
<protein>
    <recommendedName>
        <fullName evidence="2">protein-tyrosine-phosphatase</fullName>
        <ecNumber evidence="2">3.1.3.48</ecNumber>
    </recommendedName>
</protein>
<accession>A0ABW1EKE0</accession>
<dbReference type="SUPFAM" id="SSF51556">
    <property type="entry name" value="Metallo-dependent hydrolases"/>
    <property type="match status" value="1"/>
</dbReference>
<reference evidence="7" key="1">
    <citation type="journal article" date="2019" name="Int. J. Syst. Evol. Microbiol.">
        <title>The Global Catalogue of Microorganisms (GCM) 10K type strain sequencing project: providing services to taxonomists for standard genome sequencing and annotation.</title>
        <authorList>
            <consortium name="The Broad Institute Genomics Platform"/>
            <consortium name="The Broad Institute Genome Sequencing Center for Infectious Disease"/>
            <person name="Wu L."/>
            <person name="Ma J."/>
        </authorList>
    </citation>
    <scope>NUCLEOTIDE SEQUENCE [LARGE SCALE GENOMIC DNA]</scope>
    <source>
        <strain evidence="7">JCM 4087</strain>
    </source>
</reference>
<comment type="caution">
    <text evidence="6">The sequence shown here is derived from an EMBL/GenBank/DDBJ whole genome shotgun (WGS) entry which is preliminary data.</text>
</comment>
<evidence type="ECO:0000256" key="3">
    <source>
        <dbReference type="ARBA" id="ARBA00022801"/>
    </source>
</evidence>
<dbReference type="PANTHER" id="PTHR39181">
    <property type="entry name" value="TYROSINE-PROTEIN PHOSPHATASE YWQE"/>
    <property type="match status" value="1"/>
</dbReference>
<feature type="region of interest" description="Disordered" evidence="5">
    <location>
        <begin position="252"/>
        <end position="283"/>
    </location>
</feature>
<dbReference type="InterPro" id="IPR016667">
    <property type="entry name" value="Caps_polysacc_synth_CpsB/CapC"/>
</dbReference>